<organism evidence="8 9">
    <name type="scientific">Fumia xinanensis</name>
    <dbReference type="NCBI Taxonomy" id="2763659"/>
    <lineage>
        <taxon>Bacteria</taxon>
        <taxon>Bacillati</taxon>
        <taxon>Bacillota</taxon>
        <taxon>Clostridia</taxon>
        <taxon>Eubacteriales</taxon>
        <taxon>Oscillospiraceae</taxon>
        <taxon>Fumia</taxon>
    </lineage>
</organism>
<feature type="compositionally biased region" description="Gly residues" evidence="4">
    <location>
        <begin position="1974"/>
        <end position="1984"/>
    </location>
</feature>
<dbReference type="Pfam" id="PF19085">
    <property type="entry name" value="Choline_bind_2"/>
    <property type="match status" value="1"/>
</dbReference>
<dbReference type="GO" id="GO:0016798">
    <property type="term" value="F:hydrolase activity, acting on glycosyl bonds"/>
    <property type="evidence" value="ECO:0007669"/>
    <property type="project" value="UniProtKB-KW"/>
</dbReference>
<keyword evidence="2" id="KW-0378">Hydrolase</keyword>
<feature type="repeat" description="Cell wall-binding" evidence="3">
    <location>
        <begin position="2077"/>
        <end position="2096"/>
    </location>
</feature>
<comment type="caution">
    <text evidence="8">The sequence shown here is derived from an EMBL/GenBank/DDBJ whole genome shotgun (WGS) entry which is preliminary data.</text>
</comment>
<protein>
    <submittedName>
        <fullName evidence="8">DUF4855 domain-containing protein</fullName>
    </submittedName>
</protein>
<dbReference type="InterPro" id="IPR036179">
    <property type="entry name" value="Ig-like_dom_sf"/>
</dbReference>
<dbReference type="Pfam" id="PF00754">
    <property type="entry name" value="F5_F8_type_C"/>
    <property type="match status" value="3"/>
</dbReference>
<reference evidence="8" key="1">
    <citation type="submission" date="2020-08" db="EMBL/GenBank/DDBJ databases">
        <title>Genome public.</title>
        <authorList>
            <person name="Liu C."/>
            <person name="Sun Q."/>
        </authorList>
    </citation>
    <scope>NUCLEOTIDE SEQUENCE</scope>
    <source>
        <strain evidence="8">NSJ-33</strain>
    </source>
</reference>
<dbReference type="SUPFAM" id="SSF49785">
    <property type="entry name" value="Galactose-binding domain-like"/>
    <property type="match status" value="4"/>
</dbReference>
<dbReference type="InterPro" id="IPR007110">
    <property type="entry name" value="Ig-like_dom"/>
</dbReference>
<dbReference type="SUPFAM" id="SSF69360">
    <property type="entry name" value="Cell wall binding repeat"/>
    <property type="match status" value="1"/>
</dbReference>
<feature type="domain" description="Ig-like" evidence="7">
    <location>
        <begin position="476"/>
        <end position="558"/>
    </location>
</feature>
<dbReference type="InterPro" id="IPR008979">
    <property type="entry name" value="Galactose-bd-like_sf"/>
</dbReference>
<dbReference type="InterPro" id="IPR000421">
    <property type="entry name" value="FA58C"/>
</dbReference>
<feature type="domain" description="F5/8 type C" evidence="6">
    <location>
        <begin position="1068"/>
        <end position="1217"/>
    </location>
</feature>
<name>A0A926E4F4_9FIRM</name>
<dbReference type="InterPro" id="IPR018337">
    <property type="entry name" value="Cell_wall/Cho-bd_repeat"/>
</dbReference>
<dbReference type="Pfam" id="PF16147">
    <property type="entry name" value="DUF4855"/>
    <property type="match status" value="1"/>
</dbReference>
<dbReference type="Proteomes" id="UP000610760">
    <property type="component" value="Unassembled WGS sequence"/>
</dbReference>
<dbReference type="SMART" id="SM00409">
    <property type="entry name" value="IG"/>
    <property type="match status" value="2"/>
</dbReference>
<dbReference type="PROSITE" id="PS50835">
    <property type="entry name" value="IG_LIKE"/>
    <property type="match status" value="1"/>
</dbReference>
<evidence type="ECO:0000259" key="6">
    <source>
        <dbReference type="PROSITE" id="PS50022"/>
    </source>
</evidence>
<feature type="repeat" description="Cell wall-binding" evidence="3">
    <location>
        <begin position="2037"/>
        <end position="2056"/>
    </location>
</feature>
<dbReference type="PROSITE" id="PS51170">
    <property type="entry name" value="CW"/>
    <property type="match status" value="5"/>
</dbReference>
<evidence type="ECO:0000313" key="9">
    <source>
        <dbReference type="Proteomes" id="UP000610760"/>
    </source>
</evidence>
<evidence type="ECO:0000256" key="2">
    <source>
        <dbReference type="ARBA" id="ARBA00023295"/>
    </source>
</evidence>
<proteinExistence type="predicted"/>
<dbReference type="EMBL" id="JACRSV010000002">
    <property type="protein sequence ID" value="MBC8559944.1"/>
    <property type="molecule type" value="Genomic_DNA"/>
</dbReference>
<gene>
    <name evidence="8" type="ORF">H8710_07695</name>
</gene>
<keyword evidence="2" id="KW-0326">Glycosidase</keyword>
<dbReference type="RefSeq" id="WP_249294914.1">
    <property type="nucleotide sequence ID" value="NZ_JACRSV010000002.1"/>
</dbReference>
<dbReference type="InterPro" id="IPR032329">
    <property type="entry name" value="DUF4855"/>
</dbReference>
<feature type="domain" description="F5/8 type C" evidence="6">
    <location>
        <begin position="743"/>
        <end position="897"/>
    </location>
</feature>
<feature type="repeat" description="Cell wall-binding" evidence="3">
    <location>
        <begin position="2057"/>
        <end position="2076"/>
    </location>
</feature>
<evidence type="ECO:0000259" key="7">
    <source>
        <dbReference type="PROSITE" id="PS50835"/>
    </source>
</evidence>
<dbReference type="Pfam" id="PF01473">
    <property type="entry name" value="Choline_bind_1"/>
    <property type="match status" value="2"/>
</dbReference>
<keyword evidence="1" id="KW-0677">Repeat</keyword>
<evidence type="ECO:0000256" key="5">
    <source>
        <dbReference type="SAM" id="SignalP"/>
    </source>
</evidence>
<keyword evidence="9" id="KW-1185">Reference proteome</keyword>
<evidence type="ECO:0000256" key="4">
    <source>
        <dbReference type="SAM" id="MobiDB-lite"/>
    </source>
</evidence>
<dbReference type="Gene3D" id="2.60.40.10">
    <property type="entry name" value="Immunoglobulins"/>
    <property type="match status" value="2"/>
</dbReference>
<feature type="region of interest" description="Disordered" evidence="4">
    <location>
        <begin position="1967"/>
        <end position="1992"/>
    </location>
</feature>
<feature type="region of interest" description="Disordered" evidence="4">
    <location>
        <begin position="897"/>
        <end position="935"/>
    </location>
</feature>
<evidence type="ECO:0000256" key="1">
    <source>
        <dbReference type="ARBA" id="ARBA00022737"/>
    </source>
</evidence>
<feature type="domain" description="F5/8 type C" evidence="6">
    <location>
        <begin position="29"/>
        <end position="184"/>
    </location>
</feature>
<dbReference type="InterPro" id="IPR003599">
    <property type="entry name" value="Ig_sub"/>
</dbReference>
<evidence type="ECO:0000256" key="3">
    <source>
        <dbReference type="PROSITE-ProRule" id="PRU00591"/>
    </source>
</evidence>
<dbReference type="Gene3D" id="2.10.270.10">
    <property type="entry name" value="Cholin Binding"/>
    <property type="match status" value="3"/>
</dbReference>
<keyword evidence="5" id="KW-0732">Signal</keyword>
<dbReference type="Pfam" id="PF19127">
    <property type="entry name" value="Choline_bind_3"/>
    <property type="match status" value="2"/>
</dbReference>
<sequence length="2178" mass="241765">MTRIKWKGLLCGIVATVCALGSLPVSALTAEEQGALTNLALGRSYECSVLAHTDYPDSDLSKLTDGRKGSNTIYDASWAGWIGNSEPVEVTVDLGKVQEFYEIAVTTLEGEGGVTYPDYVTFSVSSDQNSFTELHTGLKPEDVPENSVYDYTYSSPEAIAGRYVKVTFPAASWCFLSEITVMGEVSIEPSESNILSGVKYTTSLRDGSANFGTGDFHEEHLDEGRSRLTDGMFAKTANWRDPATVGFHTPMLDEVTDKRVDLTFQFDGEKSFQQIQFDAFQEQGNYLYLPSAILIEYLDGDGQWQELYNGILPTSSDARFHYVYVVPDGESITAEGLRFYITCSSDFAWLFIDEIEALTEADGTGANINPPPITESEVPVITQDLSAEILAEVGEDIKLEIRAGVSDGGELRYTWYKGDEKVGGNSRIYTIYEATEADTGDYRVVITNTLGLGVSTAESTVCHVDVAPAGQRAQKPVLTQNLEAQKTLDLGQAAVLSIQAEVGDGGTLSYQWYRNGEPVGTNSPSYEIAKASSADSGAYKVVVTNQRSEMENRTESNTCVVRVIDPDTTMSLIAGLPYVTSLRDGDANQGQGDFHGDHPDVNRSGLTDGVYAEQWFDSGAIGYYLKNKPADITFSFGEEKSFQEIQIGALRHSDSAIEFPTYLVVEAKTGDGPWRTIYSGSPQVKEATATKTTFAFSTAYGADITATDLRFTISGNGFWAFLDEIQVFRKATGTPTSGDLVEGTSSNNNLLYGLPYEASSVPNAAYPDSGNELTDGLKGDYNFYASAWSAYADGFKTADFVFDLGAVKQFEELRLNFLQVTGPAIRLPESVTLYVSNDKETWETVASSAIAANDVAEYICNFRCTLSEPEMARYVKVSVGKTGWLFMDEIELLAKSEDSPDDSENNLARGHSYQCTEPSADHPDTIPPSKLTDGRTGAADAAASTWVGFPKADKDNEIVIDLDAAQNFEQVDVRMLIDSGKSILLPGEVAVYYSDDNASWELFGRDALSPVEIEDPIVYTSQQAVETAVRGRYIKVVFPADTTVLLDEIIVRKEKTIIPVGSVDEEYKDKNNLALGQNYTANWAVSYGQSEKTLTDGKRGGHLYTGSEWAGYAQPDEGGNLVITVDLGAEKSFEQMQVGFLKSTSRTFSVDYPKSIFIECSSDGTNWRNFYQEETQWEEEGVKRFSTSAGKGTGRYVRFNIEAEDLVFLDDIEIFEKALEGGDYETNPDAGPSFNLVRGESYTVSRSADYRSTPGLLTDGKYAQGASRYDLNWTGFKKHKAQYDNHIIIKFDLNTAHSISDIVVNTMEDSDLKVTVPRNLTFWVSQNDRDWTKLADASAPSGETGKQELGWNGARDGFSAKDEGAQMAYARYVRVEFDVPADEDVYTFLDEIKIIGKKGKCSNASEVKTDTGLYNVALHKPYTLTPIDAVDTEPDVDGKQLTDGITGSSLVSDPAWVAFNKNQMPDGTFSSMWPLRSITIDLQGTKSVTSVQAFLLSGDFAVQPWAVFTYASMDGKTWMPLSRTSNVDMWIGGRYRWGWRANHQIGLVHKDLVDADVEAVAANYIRVDVELLHTNLMDEIEIYGYDGVIEGAVIADSGRDLDNAQDYQMSGEETADVQDMYLCYNGWYGVDESGQYVGDWTAQRYRPILTYVGTDGKVKDTMFDTVLLLGLASRYGRGYLYADGYDFTQMTDWEWYLDKTFCEGGDVDELNKAAAIAAEELGDPNYKVKLVVMYPTTEYWNRKFGPINGEYLDLQTAEGYQKAADWWYHEVLTRFTSGNYENVEFVGFYWLDEQVGFTPSIVQYNTQRVHELGYKMFWIPMLAGNGYLWARDVGFDVIARQPNHFFESAYDKMSPCYLGNDHVEDVIRLASYGNTGVEMEIDDRLFGDVSKYNQALDYFNAFAKLGMDGPGPFRAWYDGGFTLPRCSSSQQEQFRAIYDYSYQLMQGTYTQKEYIHEFNGGMVADPGSTPGGNISVGGSSGSGGHTPRPETPEEEISYTWEQVGSAIKLKGSDGTYVTGWFSVDGKWYYMSEDGTRLSGWQKIDENWYYLKTDGSMATGWLKLGNVWYYLRADGAMATGWLQDNGIWYWLYDWGGMANNRWVQIGNAWYYFRGNGHMMTGWLNQGEKWYYLTLSGSMVTNCWQWIGNDCYYFYADGSMAANANVGGYRVGADGAWDSK</sequence>
<feature type="repeat" description="Cell wall-binding" evidence="3">
    <location>
        <begin position="2098"/>
        <end position="2117"/>
    </location>
</feature>
<accession>A0A926E4F4</accession>
<dbReference type="PROSITE" id="PS50022">
    <property type="entry name" value="FA58C_3"/>
    <property type="match status" value="4"/>
</dbReference>
<dbReference type="SUPFAM" id="SSF48726">
    <property type="entry name" value="Immunoglobulin"/>
    <property type="match status" value="2"/>
</dbReference>
<dbReference type="InterPro" id="IPR013783">
    <property type="entry name" value="Ig-like_fold"/>
</dbReference>
<dbReference type="Gene3D" id="2.60.120.260">
    <property type="entry name" value="Galactose-binding domain-like"/>
    <property type="match status" value="6"/>
</dbReference>
<feature type="repeat" description="Cell wall-binding" evidence="3">
    <location>
        <begin position="2017"/>
        <end position="2036"/>
    </location>
</feature>
<feature type="chain" id="PRO_5038624592" evidence="5">
    <location>
        <begin position="28"/>
        <end position="2178"/>
    </location>
</feature>
<evidence type="ECO:0000313" key="8">
    <source>
        <dbReference type="EMBL" id="MBC8559944.1"/>
    </source>
</evidence>
<feature type="signal peptide" evidence="5">
    <location>
        <begin position="1"/>
        <end position="27"/>
    </location>
</feature>
<feature type="domain" description="F5/8 type C" evidence="6">
    <location>
        <begin position="1225"/>
        <end position="1397"/>
    </location>
</feature>